<feature type="transmembrane region" description="Helical" evidence="6">
    <location>
        <begin position="247"/>
        <end position="264"/>
    </location>
</feature>
<evidence type="ECO:0000256" key="3">
    <source>
        <dbReference type="ARBA" id="ARBA00022692"/>
    </source>
</evidence>
<dbReference type="InterPro" id="IPR050189">
    <property type="entry name" value="MFS_Efflux_Transporters"/>
</dbReference>
<dbReference type="PANTHER" id="PTHR43124">
    <property type="entry name" value="PURINE EFFLUX PUMP PBUE"/>
    <property type="match status" value="1"/>
</dbReference>
<evidence type="ECO:0000256" key="2">
    <source>
        <dbReference type="ARBA" id="ARBA00022475"/>
    </source>
</evidence>
<feature type="transmembrane region" description="Helical" evidence="6">
    <location>
        <begin position="132"/>
        <end position="157"/>
    </location>
</feature>
<keyword evidence="5 6" id="KW-0472">Membrane</keyword>
<dbReference type="GO" id="GO:0005886">
    <property type="term" value="C:plasma membrane"/>
    <property type="evidence" value="ECO:0007669"/>
    <property type="project" value="UniProtKB-SubCell"/>
</dbReference>
<keyword evidence="4 6" id="KW-1133">Transmembrane helix</keyword>
<dbReference type="Proteomes" id="UP000256334">
    <property type="component" value="Unassembled WGS sequence"/>
</dbReference>
<dbReference type="Pfam" id="PF06779">
    <property type="entry name" value="MFS_4"/>
    <property type="match status" value="1"/>
</dbReference>
<feature type="transmembrane region" description="Helical" evidence="6">
    <location>
        <begin position="96"/>
        <end position="120"/>
    </location>
</feature>
<feature type="transmembrane region" description="Helical" evidence="6">
    <location>
        <begin position="163"/>
        <end position="183"/>
    </location>
</feature>
<feature type="transmembrane region" description="Helical" evidence="6">
    <location>
        <begin position="334"/>
        <end position="356"/>
    </location>
</feature>
<feature type="transmembrane region" description="Helical" evidence="6">
    <location>
        <begin position="301"/>
        <end position="322"/>
    </location>
</feature>
<dbReference type="RefSeq" id="WP_115854067.1">
    <property type="nucleotide sequence ID" value="NZ_QRDJ01000007.1"/>
</dbReference>
<dbReference type="Gene3D" id="1.20.1250.20">
    <property type="entry name" value="MFS general substrate transporter like domains"/>
    <property type="match status" value="2"/>
</dbReference>
<evidence type="ECO:0000256" key="5">
    <source>
        <dbReference type="ARBA" id="ARBA00023136"/>
    </source>
</evidence>
<gene>
    <name evidence="8" type="ORF">C8D72_1813</name>
</gene>
<evidence type="ECO:0000256" key="4">
    <source>
        <dbReference type="ARBA" id="ARBA00022989"/>
    </source>
</evidence>
<dbReference type="InterPro" id="IPR020846">
    <property type="entry name" value="MFS_dom"/>
</dbReference>
<protein>
    <submittedName>
        <fullName evidence="8">Putative MFS family arabinose efflux permease</fullName>
    </submittedName>
</protein>
<evidence type="ECO:0000256" key="6">
    <source>
        <dbReference type="SAM" id="Phobius"/>
    </source>
</evidence>
<dbReference type="InterPro" id="IPR036259">
    <property type="entry name" value="MFS_trans_sf"/>
</dbReference>
<feature type="transmembrane region" description="Helical" evidence="6">
    <location>
        <begin position="210"/>
        <end position="227"/>
    </location>
</feature>
<sequence>MKRTAAIAVGGALCTAIAFGPARMGYGLFLPKFRDVFSLSTSHAGLIASSAFAAFFIALLVSAHLVVRHGSRVPVVVGSLAAAIGMALVAGTQDSLIFAIGIVLASTSAGLCWSPFNDAVGRAVVETWHGRVLSIVSTGTTFGIAGAGVLGLAVAILDWDWRAIWFGFSGLALLCALYNLMVLRQLPKATASSFDLEKLKRLVNKAIRPVYWIAVSFGITNGLYLSFAADQIDSAGGLAGLQADGAGAILFIAFGVGGIVGLWTADVERRVGLRRLVQGVFLCSAVSLLLIAFGANFWAGVIVSAALQGLCLMSLSAIFSFVSQRLYPDISSISFTAVLTVYALGNVAGPALAGYLASASSLMMVFTGAAVLSLVTGVLFRARHT</sequence>
<keyword evidence="2" id="KW-1003">Cell membrane</keyword>
<evidence type="ECO:0000313" key="8">
    <source>
        <dbReference type="EMBL" id="REC94981.1"/>
    </source>
</evidence>
<proteinExistence type="predicted"/>
<reference evidence="8 9" key="1">
    <citation type="submission" date="2018-07" db="EMBL/GenBank/DDBJ databases">
        <title>Genomic Encyclopedia of Type Strains, Phase IV (KMG-IV): sequencing the most valuable type-strain genomes for metagenomic binning, comparative biology and taxonomic classification.</title>
        <authorList>
            <person name="Goeker M."/>
        </authorList>
    </citation>
    <scope>NUCLEOTIDE SEQUENCE [LARGE SCALE GENOMIC DNA]</scope>
    <source>
        <strain evidence="8 9">DSM 14324</strain>
    </source>
</reference>
<dbReference type="EMBL" id="QRDJ01000007">
    <property type="protein sequence ID" value="REC94981.1"/>
    <property type="molecule type" value="Genomic_DNA"/>
</dbReference>
<evidence type="ECO:0000313" key="9">
    <source>
        <dbReference type="Proteomes" id="UP000256334"/>
    </source>
</evidence>
<comment type="caution">
    <text evidence="8">The sequence shown here is derived from an EMBL/GenBank/DDBJ whole genome shotgun (WGS) entry which is preliminary data.</text>
</comment>
<feature type="transmembrane region" description="Helical" evidence="6">
    <location>
        <begin position="42"/>
        <end position="61"/>
    </location>
</feature>
<feature type="transmembrane region" description="Helical" evidence="6">
    <location>
        <begin position="362"/>
        <end position="380"/>
    </location>
</feature>
<evidence type="ECO:0000256" key="1">
    <source>
        <dbReference type="ARBA" id="ARBA00004651"/>
    </source>
</evidence>
<feature type="transmembrane region" description="Helical" evidence="6">
    <location>
        <begin position="276"/>
        <end position="295"/>
    </location>
</feature>
<keyword evidence="9" id="KW-1185">Reference proteome</keyword>
<dbReference type="SUPFAM" id="SSF103473">
    <property type="entry name" value="MFS general substrate transporter"/>
    <property type="match status" value="1"/>
</dbReference>
<name>A0A3D9DWD3_9GAMM</name>
<dbReference type="PROSITE" id="PS50850">
    <property type="entry name" value="MFS"/>
    <property type="match status" value="1"/>
</dbReference>
<keyword evidence="3 6" id="KW-0812">Transmembrane</keyword>
<comment type="subcellular location">
    <subcellularLocation>
        <location evidence="1">Cell membrane</location>
        <topology evidence="1">Multi-pass membrane protein</topology>
    </subcellularLocation>
</comment>
<feature type="domain" description="Major facilitator superfamily (MFS) profile" evidence="7">
    <location>
        <begin position="4"/>
        <end position="385"/>
    </location>
</feature>
<dbReference type="GO" id="GO:0022857">
    <property type="term" value="F:transmembrane transporter activity"/>
    <property type="evidence" value="ECO:0007669"/>
    <property type="project" value="InterPro"/>
</dbReference>
<organism evidence="8 9">
    <name type="scientific">Kushneria indalinina DSM 14324</name>
    <dbReference type="NCBI Taxonomy" id="1122140"/>
    <lineage>
        <taxon>Bacteria</taxon>
        <taxon>Pseudomonadati</taxon>
        <taxon>Pseudomonadota</taxon>
        <taxon>Gammaproteobacteria</taxon>
        <taxon>Oceanospirillales</taxon>
        <taxon>Halomonadaceae</taxon>
        <taxon>Kushneria</taxon>
    </lineage>
</organism>
<accession>A0A3D9DWD3</accession>
<feature type="transmembrane region" description="Helical" evidence="6">
    <location>
        <begin position="73"/>
        <end position="90"/>
    </location>
</feature>
<dbReference type="OrthoDB" id="2957247at2"/>
<evidence type="ECO:0000259" key="7">
    <source>
        <dbReference type="PROSITE" id="PS50850"/>
    </source>
</evidence>
<dbReference type="PANTHER" id="PTHR43124:SF3">
    <property type="entry name" value="CHLORAMPHENICOL EFFLUX PUMP RV0191"/>
    <property type="match status" value="1"/>
</dbReference>
<dbReference type="InterPro" id="IPR010645">
    <property type="entry name" value="MFS_4"/>
</dbReference>
<dbReference type="AlphaFoldDB" id="A0A3D9DWD3"/>